<evidence type="ECO:0000313" key="2">
    <source>
        <dbReference type="Proteomes" id="UP001061361"/>
    </source>
</evidence>
<accession>A0ABN6RSM1</accession>
<reference evidence="1" key="1">
    <citation type="submission" date="2022-08" db="EMBL/GenBank/DDBJ databases">
        <title>Genome Sequence of the sulphate-reducing bacterium, Pseudodesulfovibrio portus JCM14722.</title>
        <authorList>
            <person name="Kondo R."/>
            <person name="Kataoka T."/>
        </authorList>
    </citation>
    <scope>NUCLEOTIDE SEQUENCE</scope>
    <source>
        <strain evidence="1">JCM 14722</strain>
    </source>
</reference>
<proteinExistence type="predicted"/>
<keyword evidence="2" id="KW-1185">Reference proteome</keyword>
<gene>
    <name evidence="1" type="ORF">JCM14722_16640</name>
</gene>
<name>A0ABN6RSM1_9BACT</name>
<evidence type="ECO:0000313" key="1">
    <source>
        <dbReference type="EMBL" id="BDQ34122.1"/>
    </source>
</evidence>
<organism evidence="1 2">
    <name type="scientific">Pseudodesulfovibrio portus</name>
    <dbReference type="NCBI Taxonomy" id="231439"/>
    <lineage>
        <taxon>Bacteria</taxon>
        <taxon>Pseudomonadati</taxon>
        <taxon>Thermodesulfobacteriota</taxon>
        <taxon>Desulfovibrionia</taxon>
        <taxon>Desulfovibrionales</taxon>
        <taxon>Desulfovibrionaceae</taxon>
    </lineage>
</organism>
<evidence type="ECO:0008006" key="3">
    <source>
        <dbReference type="Google" id="ProtNLM"/>
    </source>
</evidence>
<protein>
    <recommendedName>
        <fullName evidence="3">Helix-turn-helix domain-containing protein</fullName>
    </recommendedName>
</protein>
<dbReference type="Proteomes" id="UP001061361">
    <property type="component" value="Chromosome"/>
</dbReference>
<dbReference type="RefSeq" id="WP_264981014.1">
    <property type="nucleotide sequence ID" value="NZ_AP026708.1"/>
</dbReference>
<sequence length="79" mass="9546">MITDICLKGAREICEAVGENPRNIIELVRDRGLPAWKRDDKGAWRALPEDLHRWIREQRDRHISNYMFRDRWEGLEEEN</sequence>
<dbReference type="EMBL" id="AP026708">
    <property type="protein sequence ID" value="BDQ34122.1"/>
    <property type="molecule type" value="Genomic_DNA"/>
</dbReference>